<sequence length="358" mass="41715">MGLQSRTKRVPKAVLVVLFISGMIWMPFWNAFMSHYGEPNKKGNPPLLWPGRGAVAADNKWSEASLTSTKPEPSKERRPLSHRDYNLTLAVWTAQVMYAVQTPDLRVVSCVPPKNGCTYHRSLLRRISGSADFDRVYAIHNSTWRTEIELSNLREEQIEDILENDEVLKYMLTRNPITRTLSGYLNKVQEKLPIEKRTVTHFEDWVRQEFPEGRLTQEGRIEMNTHWMPQSKLCGVEYGIHKYFRLLKFEEPVSVITFIYDHVPRKFLDDGWGRKNRVNVSFSNYMLGPRNRTQGTSEKLLTYFRSLDTFDYLAGQLSLDIDELGYRKEVTEMRNLLVNRDKNSQGGGLSGYFPRLYY</sequence>
<keyword evidence="2" id="KW-1133">Transmembrane helix</keyword>
<evidence type="ECO:0000313" key="3">
    <source>
        <dbReference type="EMBL" id="CDF38265.1"/>
    </source>
</evidence>
<dbReference type="GeneID" id="17325870"/>
<dbReference type="OrthoDB" id="2019940at2759"/>
<proteinExistence type="predicted"/>
<accession>R7QLI6</accession>
<keyword evidence="2" id="KW-0472">Membrane</keyword>
<feature type="compositionally biased region" description="Polar residues" evidence="1">
    <location>
        <begin position="62"/>
        <end position="71"/>
    </location>
</feature>
<dbReference type="RefSeq" id="XP_005718150.1">
    <property type="nucleotide sequence ID" value="XM_005718093.1"/>
</dbReference>
<keyword evidence="2" id="KW-0812">Transmembrane</keyword>
<name>R7QLI6_CHOCR</name>
<dbReference type="Gramene" id="CDF38265">
    <property type="protein sequence ID" value="CDF38265"/>
    <property type="gene ID" value="CHC_T00008402001"/>
</dbReference>
<evidence type="ECO:0000256" key="2">
    <source>
        <dbReference type="SAM" id="Phobius"/>
    </source>
</evidence>
<dbReference type="GO" id="GO:0016020">
    <property type="term" value="C:membrane"/>
    <property type="evidence" value="ECO:0007669"/>
    <property type="project" value="InterPro"/>
</dbReference>
<evidence type="ECO:0000313" key="4">
    <source>
        <dbReference type="Proteomes" id="UP000012073"/>
    </source>
</evidence>
<dbReference type="KEGG" id="ccp:CHC_T00008402001"/>
<keyword evidence="4" id="KW-1185">Reference proteome</keyword>
<organism evidence="3 4">
    <name type="scientific">Chondrus crispus</name>
    <name type="common">Carrageen Irish moss</name>
    <name type="synonym">Polymorpha crispa</name>
    <dbReference type="NCBI Taxonomy" id="2769"/>
    <lineage>
        <taxon>Eukaryota</taxon>
        <taxon>Rhodophyta</taxon>
        <taxon>Florideophyceae</taxon>
        <taxon>Rhodymeniophycidae</taxon>
        <taxon>Gigartinales</taxon>
        <taxon>Gigartinaceae</taxon>
        <taxon>Chondrus</taxon>
    </lineage>
</organism>
<feature type="region of interest" description="Disordered" evidence="1">
    <location>
        <begin position="61"/>
        <end position="80"/>
    </location>
</feature>
<feature type="transmembrane region" description="Helical" evidence="2">
    <location>
        <begin position="12"/>
        <end position="32"/>
    </location>
</feature>
<dbReference type="EMBL" id="HG001908">
    <property type="protein sequence ID" value="CDF38265.1"/>
    <property type="molecule type" value="Genomic_DNA"/>
</dbReference>
<keyword evidence="3" id="KW-0808">Transferase</keyword>
<dbReference type="AlphaFoldDB" id="R7QLI6"/>
<evidence type="ECO:0000256" key="1">
    <source>
        <dbReference type="SAM" id="MobiDB-lite"/>
    </source>
</evidence>
<dbReference type="GO" id="GO:0008146">
    <property type="term" value="F:sulfotransferase activity"/>
    <property type="evidence" value="ECO:0007669"/>
    <property type="project" value="InterPro"/>
</dbReference>
<protein>
    <submittedName>
        <fullName evidence="3">Carbohydrate sulfotransferase</fullName>
    </submittedName>
</protein>
<dbReference type="Pfam" id="PF03567">
    <property type="entry name" value="Sulfotransfer_2"/>
    <property type="match status" value="1"/>
</dbReference>
<dbReference type="InterPro" id="IPR005331">
    <property type="entry name" value="Sulfotransferase"/>
</dbReference>
<gene>
    <name evidence="3" type="ORF">CHC_T00008402001</name>
</gene>
<reference evidence="4" key="1">
    <citation type="journal article" date="2013" name="Proc. Natl. Acad. Sci. U.S.A.">
        <title>Genome structure and metabolic features in the red seaweed Chondrus crispus shed light on evolution of the Archaeplastida.</title>
        <authorList>
            <person name="Collen J."/>
            <person name="Porcel B."/>
            <person name="Carre W."/>
            <person name="Ball S.G."/>
            <person name="Chaparro C."/>
            <person name="Tonon T."/>
            <person name="Barbeyron T."/>
            <person name="Michel G."/>
            <person name="Noel B."/>
            <person name="Valentin K."/>
            <person name="Elias M."/>
            <person name="Artiguenave F."/>
            <person name="Arun A."/>
            <person name="Aury J.M."/>
            <person name="Barbosa-Neto J.F."/>
            <person name="Bothwell J.H."/>
            <person name="Bouget F.Y."/>
            <person name="Brillet L."/>
            <person name="Cabello-Hurtado F."/>
            <person name="Capella-Gutierrez S."/>
            <person name="Charrier B."/>
            <person name="Cladiere L."/>
            <person name="Cock J.M."/>
            <person name="Coelho S.M."/>
            <person name="Colleoni C."/>
            <person name="Czjzek M."/>
            <person name="Da Silva C."/>
            <person name="Delage L."/>
            <person name="Denoeud F."/>
            <person name="Deschamps P."/>
            <person name="Dittami S.M."/>
            <person name="Gabaldon T."/>
            <person name="Gachon C.M."/>
            <person name="Groisillier A."/>
            <person name="Herve C."/>
            <person name="Jabbari K."/>
            <person name="Katinka M."/>
            <person name="Kloareg B."/>
            <person name="Kowalczyk N."/>
            <person name="Labadie K."/>
            <person name="Leblanc C."/>
            <person name="Lopez P.J."/>
            <person name="McLachlan D.H."/>
            <person name="Meslet-Cladiere L."/>
            <person name="Moustafa A."/>
            <person name="Nehr Z."/>
            <person name="Nyvall Collen P."/>
            <person name="Panaud O."/>
            <person name="Partensky F."/>
            <person name="Poulain J."/>
            <person name="Rensing S.A."/>
            <person name="Rousvoal S."/>
            <person name="Samson G."/>
            <person name="Symeonidi A."/>
            <person name="Weissenbach J."/>
            <person name="Zambounis A."/>
            <person name="Wincker P."/>
            <person name="Boyen C."/>
        </authorList>
    </citation>
    <scope>NUCLEOTIDE SEQUENCE [LARGE SCALE GENOMIC DNA]</scope>
    <source>
        <strain evidence="4">cv. Stackhouse</strain>
    </source>
</reference>
<dbReference type="Proteomes" id="UP000012073">
    <property type="component" value="Unassembled WGS sequence"/>
</dbReference>